<keyword evidence="5" id="KW-0548">Nucleotidyltransferase</keyword>
<dbReference type="AlphaFoldDB" id="A0A699HJ95"/>
<dbReference type="InterPro" id="IPR043128">
    <property type="entry name" value="Rev_trsase/Diguanyl_cyclase"/>
</dbReference>
<protein>
    <submittedName>
        <fullName evidence="5">Reverse transcriptase domain-containing protein</fullName>
    </submittedName>
</protein>
<dbReference type="InterPro" id="IPR005162">
    <property type="entry name" value="Retrotrans_gag_dom"/>
</dbReference>
<feature type="compositionally biased region" description="Basic and acidic residues" evidence="1">
    <location>
        <begin position="1062"/>
        <end position="1072"/>
    </location>
</feature>
<dbReference type="GO" id="GO:0004523">
    <property type="term" value="F:RNA-DNA hybrid ribonuclease activity"/>
    <property type="evidence" value="ECO:0007669"/>
    <property type="project" value="InterPro"/>
</dbReference>
<dbReference type="InterPro" id="IPR041577">
    <property type="entry name" value="RT_RNaseH_2"/>
</dbReference>
<gene>
    <name evidence="5" type="ORF">Tci_399294</name>
</gene>
<organism evidence="5">
    <name type="scientific">Tanacetum cinerariifolium</name>
    <name type="common">Dalmatian daisy</name>
    <name type="synonym">Chrysanthemum cinerariifolium</name>
    <dbReference type="NCBI Taxonomy" id="118510"/>
    <lineage>
        <taxon>Eukaryota</taxon>
        <taxon>Viridiplantae</taxon>
        <taxon>Streptophyta</taxon>
        <taxon>Embryophyta</taxon>
        <taxon>Tracheophyta</taxon>
        <taxon>Spermatophyta</taxon>
        <taxon>Magnoliopsida</taxon>
        <taxon>eudicotyledons</taxon>
        <taxon>Gunneridae</taxon>
        <taxon>Pentapetalae</taxon>
        <taxon>asterids</taxon>
        <taxon>campanulids</taxon>
        <taxon>Asterales</taxon>
        <taxon>Asteraceae</taxon>
        <taxon>Asteroideae</taxon>
        <taxon>Anthemideae</taxon>
        <taxon>Anthemidinae</taxon>
        <taxon>Tanacetum</taxon>
    </lineage>
</organism>
<feature type="region of interest" description="Disordered" evidence="1">
    <location>
        <begin position="139"/>
        <end position="179"/>
    </location>
</feature>
<dbReference type="PANTHER" id="PTHR48475:SF2">
    <property type="entry name" value="RIBONUCLEASE H"/>
    <property type="match status" value="1"/>
</dbReference>
<feature type="region of interest" description="Disordered" evidence="1">
    <location>
        <begin position="1043"/>
        <end position="1108"/>
    </location>
</feature>
<dbReference type="InterPro" id="IPR012337">
    <property type="entry name" value="RNaseH-like_sf"/>
</dbReference>
<dbReference type="PANTHER" id="PTHR48475">
    <property type="entry name" value="RIBONUCLEASE H"/>
    <property type="match status" value="1"/>
</dbReference>
<dbReference type="EMBL" id="BKCJ010165095">
    <property type="protein sequence ID" value="GEY27320.1"/>
    <property type="molecule type" value="Genomic_DNA"/>
</dbReference>
<feature type="domain" description="Retrotransposon gag" evidence="2">
    <location>
        <begin position="257"/>
        <end position="346"/>
    </location>
</feature>
<reference evidence="5" key="1">
    <citation type="journal article" date="2019" name="Sci. Rep.">
        <title>Draft genome of Tanacetum cinerariifolium, the natural source of mosquito coil.</title>
        <authorList>
            <person name="Yamashiro T."/>
            <person name="Shiraishi A."/>
            <person name="Satake H."/>
            <person name="Nakayama K."/>
        </authorList>
    </citation>
    <scope>NUCLEOTIDE SEQUENCE</scope>
</reference>
<evidence type="ECO:0000259" key="2">
    <source>
        <dbReference type="Pfam" id="PF03732"/>
    </source>
</evidence>
<feature type="compositionally biased region" description="Polar residues" evidence="1">
    <location>
        <begin position="1077"/>
        <end position="1096"/>
    </location>
</feature>
<keyword evidence="5" id="KW-0808">Transferase</keyword>
<sequence length="1108" mass="128228">MLGKPNIWLTYKKGYSDTPQESNRGVRPYDKTNDLPFIVQGIISLLDLVQDLIPTHARHAEYGRKRKRTNYTRPRWPASDAALWEYCDKNYNQLLPIIAEKFNQEKERNDKLKEVEARLNFEECSGMSLYSESMTMSTREYERRHRSRSSHSLRPNVFSRIKRDRSRSPIQNLREKERGVFKRLGNKEKSVSVRSDSHDRYTHSKYTKALLESEDSGGGHWKSRSKKRKSSREEDDLSQPWAAAKTERWAMPTWCHMFNSTLMGNARVWFDNLPPKSIDSYDDLKKAFLENYHQQKKCIKDPIELHNIKQHDGESIEVFVRKYKLESRDVKGATVCMRISRFVHGITNPELIKRVYDKIQKTVDEMMRVTTSFLRRKVVASSHEQKKSFLPWKQQEGNQKQNFKKGGFETSQEIFFPPLDEDEGTEGPMIIETEIGGHCIHHMANSTTGEDWRPRTLRFGLNEFRGRKVTVSVQWNYWKTRSQEIASSFVNGSRNAKNSGGRMSNYPKNQQIGFIGIRVGLQTKKDRPGSQTSGRRNSQGGNKPRISRTDSNDRFHSLRGRSQQVMSPALAKHGHFCLEACGYNRQKKRGQAADRNHAMQEKVRKLIEAGMMKEVHYHNWLSNSVMVKKHDGSWRMCVDFKDLNKACLKDGYPLPKIDWKRLADKTFHKQIGKNLKVYVDDLVIKSRTEDEIVRDIKETFKTLREINMKLNPKNAPWGRGRNVLRLIADLPMLTAPMEKEELIVYLAAAKEMVSAILMTKSEAEQMPIYFVNRALRGLELNYTSIEKLVLALVHVKGSLDTLMEVEEKLPKPWILFMDGSSCTDGSRAGIILTNPEGVEFTYALRFRFDATNNEAEYEAFITRLRIAEQMDVKILQANVDSRLVANQVNKTYVAKEVDMIRYLEKVRTLTNSFKAFSIIQIPRSENKKVDVLSKIVSTSFAYLSKQVLVEELKEKSIREVEILVVVEEERDTWMTLIFKYLEEGTLPADVKKERAVRPKSLRFVVINGTLYKKSFLIPCLRCVGPLQDNYILREIHEGSCSMHADQWPYGKSKSQLRRRNKSKNEGGHPGRDRHAHTQNNRSRPGTKQRSFGNLPTSLGRKESGSSNT</sequence>
<name>A0A699HJ95_TANCI</name>
<feature type="compositionally biased region" description="Basic and acidic residues" evidence="1">
    <location>
        <begin position="1099"/>
        <end position="1108"/>
    </location>
</feature>
<feature type="domain" description="Reverse transcriptase/retrotransposon-derived protein RNase H-like" evidence="4">
    <location>
        <begin position="726"/>
        <end position="795"/>
    </location>
</feature>
<dbReference type="InterPro" id="IPR002156">
    <property type="entry name" value="RNaseH_domain"/>
</dbReference>
<evidence type="ECO:0000259" key="4">
    <source>
        <dbReference type="Pfam" id="PF17919"/>
    </source>
</evidence>
<feature type="domain" description="RNase H type-1" evidence="3">
    <location>
        <begin position="818"/>
        <end position="934"/>
    </location>
</feature>
<dbReference type="CDD" id="cd09279">
    <property type="entry name" value="RNase_HI_like"/>
    <property type="match status" value="1"/>
</dbReference>
<dbReference type="GO" id="GO:0003676">
    <property type="term" value="F:nucleic acid binding"/>
    <property type="evidence" value="ECO:0007669"/>
    <property type="project" value="InterPro"/>
</dbReference>
<feature type="compositionally biased region" description="Polar residues" evidence="1">
    <location>
        <begin position="529"/>
        <end position="541"/>
    </location>
</feature>
<feature type="region of interest" description="Disordered" evidence="1">
    <location>
        <begin position="212"/>
        <end position="241"/>
    </location>
</feature>
<feature type="region of interest" description="Disordered" evidence="1">
    <location>
        <begin position="520"/>
        <end position="555"/>
    </location>
</feature>
<dbReference type="Gene3D" id="3.10.10.10">
    <property type="entry name" value="HIV Type 1 Reverse Transcriptase, subunit A, domain 1"/>
    <property type="match status" value="1"/>
</dbReference>
<dbReference type="SUPFAM" id="SSF56672">
    <property type="entry name" value="DNA/RNA polymerases"/>
    <property type="match status" value="1"/>
</dbReference>
<dbReference type="Pfam" id="PF03732">
    <property type="entry name" value="Retrotrans_gag"/>
    <property type="match status" value="1"/>
</dbReference>
<dbReference type="Pfam" id="PF17919">
    <property type="entry name" value="RT_RNaseH_2"/>
    <property type="match status" value="1"/>
</dbReference>
<dbReference type="SUPFAM" id="SSF53098">
    <property type="entry name" value="Ribonuclease H-like"/>
    <property type="match status" value="1"/>
</dbReference>
<dbReference type="InterPro" id="IPR036397">
    <property type="entry name" value="RNaseH_sf"/>
</dbReference>
<evidence type="ECO:0000256" key="1">
    <source>
        <dbReference type="SAM" id="MobiDB-lite"/>
    </source>
</evidence>
<evidence type="ECO:0000313" key="5">
    <source>
        <dbReference type="EMBL" id="GEY27320.1"/>
    </source>
</evidence>
<proteinExistence type="predicted"/>
<dbReference type="InterPro" id="IPR043502">
    <property type="entry name" value="DNA/RNA_pol_sf"/>
</dbReference>
<keyword evidence="5" id="KW-0695">RNA-directed DNA polymerase</keyword>
<evidence type="ECO:0000259" key="3">
    <source>
        <dbReference type="Pfam" id="PF13456"/>
    </source>
</evidence>
<dbReference type="Gene3D" id="3.30.420.10">
    <property type="entry name" value="Ribonuclease H-like superfamily/Ribonuclease H"/>
    <property type="match status" value="1"/>
</dbReference>
<dbReference type="GO" id="GO:0003964">
    <property type="term" value="F:RNA-directed DNA polymerase activity"/>
    <property type="evidence" value="ECO:0007669"/>
    <property type="project" value="UniProtKB-KW"/>
</dbReference>
<comment type="caution">
    <text evidence="5">The sequence shown here is derived from an EMBL/GenBank/DDBJ whole genome shotgun (WGS) entry which is preliminary data.</text>
</comment>
<accession>A0A699HJ95</accession>
<dbReference type="Gene3D" id="3.30.70.270">
    <property type="match status" value="1"/>
</dbReference>
<feature type="compositionally biased region" description="Basic residues" evidence="1">
    <location>
        <begin position="221"/>
        <end position="230"/>
    </location>
</feature>
<dbReference type="Pfam" id="PF13456">
    <property type="entry name" value="RVT_3"/>
    <property type="match status" value="1"/>
</dbReference>